<sequence>MTVQNRWAIGLATGTGLFSLTLASGLTFLAHLFVQEFSRPHIIVPGMELSWNVESTLEEPAVAQQRTILFKASDGTLLCGDFWAQPQPAPTIVLCHGYRITRAHMRSAAALEYACGYNIFCFDFRGHGDSESVMTSAGNAEVRDLEAALFVASQQPETLAGKIILHGFSMGAAVSLLIPPHPSVVAIVADSPYARSDDVMRRLVRYRLVEEWGRLVPHLVCPPSFLTLVTWWIVALSTVVFRLRFGFDVVARPDTSFRRWKMRAKHAMQRWSIPILLIHSDGDTLIPIHHARQIAAEARAQGVALETYFVESSTHCGAYDADPYTYQRVLQGFLARHLREALPDQHRLAGEQYSQNTSEKQQ</sequence>
<protein>
    <submittedName>
        <fullName evidence="2">Alpha/beta hydrolase</fullName>
    </submittedName>
</protein>
<dbReference type="OrthoDB" id="9776685at2"/>
<proteinExistence type="predicted"/>
<name>A0A402A095_9CHLR</name>
<dbReference type="InterPro" id="IPR022742">
    <property type="entry name" value="Hydrolase_4"/>
</dbReference>
<comment type="caution">
    <text evidence="2">The sequence shown here is derived from an EMBL/GenBank/DDBJ whole genome shotgun (WGS) entry which is preliminary data.</text>
</comment>
<keyword evidence="3" id="KW-1185">Reference proteome</keyword>
<reference evidence="3" key="1">
    <citation type="submission" date="2018-12" db="EMBL/GenBank/DDBJ databases">
        <title>Tengunoibacter tsumagoiensis gen. nov., sp. nov., Dictyobacter kobayashii sp. nov., D. alpinus sp. nov., and D. joshuensis sp. nov. and description of Dictyobacteraceae fam. nov. within the order Ktedonobacterales isolated from Tengu-no-mugimeshi.</title>
        <authorList>
            <person name="Wang C.M."/>
            <person name="Zheng Y."/>
            <person name="Sakai Y."/>
            <person name="Toyoda A."/>
            <person name="Minakuchi Y."/>
            <person name="Abe K."/>
            <person name="Yokota A."/>
            <person name="Yabe S."/>
        </authorList>
    </citation>
    <scope>NUCLEOTIDE SEQUENCE [LARGE SCALE GENOMIC DNA]</scope>
    <source>
        <strain evidence="3">Uno3</strain>
    </source>
</reference>
<organism evidence="2 3">
    <name type="scientific">Tengunoibacter tsumagoiensis</name>
    <dbReference type="NCBI Taxonomy" id="2014871"/>
    <lineage>
        <taxon>Bacteria</taxon>
        <taxon>Bacillati</taxon>
        <taxon>Chloroflexota</taxon>
        <taxon>Ktedonobacteria</taxon>
        <taxon>Ktedonobacterales</taxon>
        <taxon>Dictyobacteraceae</taxon>
        <taxon>Tengunoibacter</taxon>
    </lineage>
</organism>
<evidence type="ECO:0000259" key="1">
    <source>
        <dbReference type="Pfam" id="PF12146"/>
    </source>
</evidence>
<dbReference type="AlphaFoldDB" id="A0A402A095"/>
<dbReference type="InterPro" id="IPR029058">
    <property type="entry name" value="AB_hydrolase_fold"/>
</dbReference>
<feature type="domain" description="Serine aminopeptidase S33" evidence="1">
    <location>
        <begin position="87"/>
        <end position="308"/>
    </location>
</feature>
<dbReference type="Proteomes" id="UP000287352">
    <property type="component" value="Unassembled WGS sequence"/>
</dbReference>
<dbReference type="Gene3D" id="3.40.50.1820">
    <property type="entry name" value="alpha/beta hydrolase"/>
    <property type="match status" value="1"/>
</dbReference>
<dbReference type="Pfam" id="PF12146">
    <property type="entry name" value="Hydrolase_4"/>
    <property type="match status" value="1"/>
</dbReference>
<accession>A0A402A095</accession>
<keyword evidence="2" id="KW-0378">Hydrolase</keyword>
<dbReference type="PANTHER" id="PTHR43358:SF4">
    <property type="entry name" value="ALPHA_BETA HYDROLASE FOLD-1 DOMAIN-CONTAINING PROTEIN"/>
    <property type="match status" value="1"/>
</dbReference>
<dbReference type="RefSeq" id="WP_126580185.1">
    <property type="nucleotide sequence ID" value="NZ_BIFR01000001.1"/>
</dbReference>
<dbReference type="EMBL" id="BIFR01000001">
    <property type="protein sequence ID" value="GCE12577.1"/>
    <property type="molecule type" value="Genomic_DNA"/>
</dbReference>
<gene>
    <name evidence="2" type="ORF">KTT_24360</name>
</gene>
<dbReference type="InterPro" id="IPR052920">
    <property type="entry name" value="DNA-binding_regulatory"/>
</dbReference>
<evidence type="ECO:0000313" key="3">
    <source>
        <dbReference type="Proteomes" id="UP000287352"/>
    </source>
</evidence>
<dbReference type="SUPFAM" id="SSF53474">
    <property type="entry name" value="alpha/beta-Hydrolases"/>
    <property type="match status" value="1"/>
</dbReference>
<dbReference type="PANTHER" id="PTHR43358">
    <property type="entry name" value="ALPHA/BETA-HYDROLASE"/>
    <property type="match status" value="1"/>
</dbReference>
<dbReference type="GO" id="GO:0016787">
    <property type="term" value="F:hydrolase activity"/>
    <property type="evidence" value="ECO:0007669"/>
    <property type="project" value="UniProtKB-KW"/>
</dbReference>
<evidence type="ECO:0000313" key="2">
    <source>
        <dbReference type="EMBL" id="GCE12577.1"/>
    </source>
</evidence>